<dbReference type="InterPro" id="IPR040191">
    <property type="entry name" value="UTP10"/>
</dbReference>
<evidence type="ECO:0000256" key="1">
    <source>
        <dbReference type="ARBA" id="ARBA00004604"/>
    </source>
</evidence>
<evidence type="ECO:0000313" key="8">
    <source>
        <dbReference type="EMBL" id="PNY02372.1"/>
    </source>
</evidence>
<accession>A0A2K3NH63</accession>
<comment type="similarity">
    <text evidence="2">Belongs to the HEATR1/UTP10 family.</text>
</comment>
<keyword evidence="5" id="KW-0539">Nucleus</keyword>
<proteinExistence type="inferred from homology"/>
<reference evidence="8 9" key="1">
    <citation type="journal article" date="2014" name="Am. J. Bot.">
        <title>Genome assembly and annotation for red clover (Trifolium pratense; Fabaceae).</title>
        <authorList>
            <person name="Istvanek J."/>
            <person name="Jaros M."/>
            <person name="Krenek A."/>
            <person name="Repkova J."/>
        </authorList>
    </citation>
    <scope>NUCLEOTIDE SEQUENCE [LARGE SCALE GENOMIC DNA]</scope>
    <source>
        <strain evidence="9">cv. Tatra</strain>
        <tissue evidence="8">Young leaves</tissue>
    </source>
</reference>
<dbReference type="STRING" id="57577.A0A2K3NH63"/>
<dbReference type="Proteomes" id="UP000236291">
    <property type="component" value="Unassembled WGS sequence"/>
</dbReference>
<evidence type="ECO:0000256" key="3">
    <source>
        <dbReference type="ARBA" id="ARBA00022517"/>
    </source>
</evidence>
<evidence type="ECO:0000256" key="4">
    <source>
        <dbReference type="ARBA" id="ARBA00022552"/>
    </source>
</evidence>
<dbReference type="Pfam" id="PF08146">
    <property type="entry name" value="BP28CT"/>
    <property type="match status" value="1"/>
</dbReference>
<evidence type="ECO:0000313" key="9">
    <source>
        <dbReference type="Proteomes" id="UP000236291"/>
    </source>
</evidence>
<dbReference type="Gene3D" id="1.25.10.10">
    <property type="entry name" value="Leucine-rich Repeat Variant"/>
    <property type="match status" value="1"/>
</dbReference>
<evidence type="ECO:0000256" key="2">
    <source>
        <dbReference type="ARBA" id="ARBA00010559"/>
    </source>
</evidence>
<name>A0A2K3NH63_TRIPR</name>
<evidence type="ECO:0000256" key="6">
    <source>
        <dbReference type="ARBA" id="ARBA00023274"/>
    </source>
</evidence>
<dbReference type="GO" id="GO:0030686">
    <property type="term" value="C:90S preribosome"/>
    <property type="evidence" value="ECO:0007669"/>
    <property type="project" value="TreeGrafter"/>
</dbReference>
<evidence type="ECO:0000256" key="5">
    <source>
        <dbReference type="ARBA" id="ARBA00023242"/>
    </source>
</evidence>
<dbReference type="EMBL" id="ASHM01021265">
    <property type="protein sequence ID" value="PNY02372.1"/>
    <property type="molecule type" value="Genomic_DNA"/>
</dbReference>
<dbReference type="InterPro" id="IPR011989">
    <property type="entry name" value="ARM-like"/>
</dbReference>
<comment type="caution">
    <text evidence="8">The sequence shown here is derived from an EMBL/GenBank/DDBJ whole genome shotgun (WGS) entry which is preliminary data.</text>
</comment>
<feature type="domain" description="BP28 C-terminal" evidence="7">
    <location>
        <begin position="160"/>
        <end position="339"/>
    </location>
</feature>
<keyword evidence="4" id="KW-0698">rRNA processing</keyword>
<keyword evidence="6" id="KW-0687">Ribonucleoprotein</keyword>
<dbReference type="PANTHER" id="PTHR13457:SF1">
    <property type="entry name" value="HEAT REPEAT-CONTAINING PROTEIN 1"/>
    <property type="match status" value="1"/>
</dbReference>
<dbReference type="AlphaFoldDB" id="A0A2K3NH63"/>
<dbReference type="InterPro" id="IPR012954">
    <property type="entry name" value="BP28_C_dom"/>
</dbReference>
<protein>
    <submittedName>
        <fullName evidence="8">U3 small nucleolar RNA-associated protein</fullName>
    </submittedName>
</protein>
<dbReference type="GO" id="GO:0030515">
    <property type="term" value="F:snoRNA binding"/>
    <property type="evidence" value="ECO:0007669"/>
    <property type="project" value="TreeGrafter"/>
</dbReference>
<evidence type="ECO:0000259" key="7">
    <source>
        <dbReference type="SMART" id="SM01036"/>
    </source>
</evidence>
<reference evidence="8 9" key="2">
    <citation type="journal article" date="2017" name="Front. Plant Sci.">
        <title>Gene Classification and Mining of Molecular Markers Useful in Red Clover (Trifolium pratense) Breeding.</title>
        <authorList>
            <person name="Istvanek J."/>
            <person name="Dluhosova J."/>
            <person name="Dluhos P."/>
            <person name="Patkova L."/>
            <person name="Nedelnik J."/>
            <person name="Repkova J."/>
        </authorList>
    </citation>
    <scope>NUCLEOTIDE SEQUENCE [LARGE SCALE GENOMIC DNA]</scope>
    <source>
        <strain evidence="9">cv. Tatra</strain>
        <tissue evidence="8">Young leaves</tissue>
    </source>
</reference>
<dbReference type="ExpressionAtlas" id="A0A2K3NH63">
    <property type="expression patterns" value="baseline"/>
</dbReference>
<sequence length="423" mass="46907">MAVTSSCLRTSAALINVLGPKALAELPQIMDNVMKSSRIVISNQDLKPKANEVLSASNEPHFISVLITLEAVVDKLGGFLNPYLTNIMELLVLHPEYVSGVDSKVETRAHGLRKLLAEKIPVRLALPPLLKLYPAAVEAGDKSLTIVFDMLATFIGIMDRSSIVAFHGKIFDFCLVALDLRRQSPLSVQNVDLVEKGVLNSMLALTLKLTESMFKPLFVKSIEWAESVVDETASGGSMDRAISFFGMVNKLAENHRSLFVPYFKYLIGSCVHHLGDGEDFNVSSLRKKKKAKILDDGDVKETDPPALPDDNMNVPSVKEFDDLLVVCIGQMAVTAGSDLLWKPLNHEVLMQTRSEKMRTRILGLRIVKYFVDNLKEEYLVLLAETIPFLGELLEDVELSVKSLAQEILTEMESMSGESLRQYL</sequence>
<dbReference type="GO" id="GO:0034455">
    <property type="term" value="C:t-UTP complex"/>
    <property type="evidence" value="ECO:0007669"/>
    <property type="project" value="TreeGrafter"/>
</dbReference>
<organism evidence="8 9">
    <name type="scientific">Trifolium pratense</name>
    <name type="common">Red clover</name>
    <dbReference type="NCBI Taxonomy" id="57577"/>
    <lineage>
        <taxon>Eukaryota</taxon>
        <taxon>Viridiplantae</taxon>
        <taxon>Streptophyta</taxon>
        <taxon>Embryophyta</taxon>
        <taxon>Tracheophyta</taxon>
        <taxon>Spermatophyta</taxon>
        <taxon>Magnoliopsida</taxon>
        <taxon>eudicotyledons</taxon>
        <taxon>Gunneridae</taxon>
        <taxon>Pentapetalae</taxon>
        <taxon>rosids</taxon>
        <taxon>fabids</taxon>
        <taxon>Fabales</taxon>
        <taxon>Fabaceae</taxon>
        <taxon>Papilionoideae</taxon>
        <taxon>50 kb inversion clade</taxon>
        <taxon>NPAAA clade</taxon>
        <taxon>Hologalegina</taxon>
        <taxon>IRL clade</taxon>
        <taxon>Trifolieae</taxon>
        <taxon>Trifolium</taxon>
    </lineage>
</organism>
<dbReference type="SUPFAM" id="SSF48371">
    <property type="entry name" value="ARM repeat"/>
    <property type="match status" value="1"/>
</dbReference>
<comment type="subcellular location">
    <subcellularLocation>
        <location evidence="1">Nucleus</location>
        <location evidence="1">Nucleolus</location>
    </subcellularLocation>
</comment>
<dbReference type="GO" id="GO:0032040">
    <property type="term" value="C:small-subunit processome"/>
    <property type="evidence" value="ECO:0007669"/>
    <property type="project" value="TreeGrafter"/>
</dbReference>
<dbReference type="PANTHER" id="PTHR13457">
    <property type="entry name" value="BAP28"/>
    <property type="match status" value="1"/>
</dbReference>
<dbReference type="GO" id="GO:0045943">
    <property type="term" value="P:positive regulation of transcription by RNA polymerase I"/>
    <property type="evidence" value="ECO:0007669"/>
    <property type="project" value="TreeGrafter"/>
</dbReference>
<keyword evidence="3" id="KW-0690">Ribosome biogenesis</keyword>
<gene>
    <name evidence="8" type="ORF">L195_g025679</name>
</gene>
<dbReference type="SMART" id="SM01036">
    <property type="entry name" value="BP28CT"/>
    <property type="match status" value="1"/>
</dbReference>
<dbReference type="GO" id="GO:0000462">
    <property type="term" value="P:maturation of SSU-rRNA from tricistronic rRNA transcript (SSU-rRNA, 5.8S rRNA, LSU-rRNA)"/>
    <property type="evidence" value="ECO:0007669"/>
    <property type="project" value="TreeGrafter"/>
</dbReference>
<dbReference type="InterPro" id="IPR016024">
    <property type="entry name" value="ARM-type_fold"/>
</dbReference>